<keyword evidence="2" id="KW-1185">Reference proteome</keyword>
<name>A0A9P6NM58_9BASI</name>
<dbReference type="EMBL" id="MU167259">
    <property type="protein sequence ID" value="KAG0146568.1"/>
    <property type="molecule type" value="Genomic_DNA"/>
</dbReference>
<proteinExistence type="predicted"/>
<protein>
    <submittedName>
        <fullName evidence="1">Uncharacterized protein</fullName>
    </submittedName>
</protein>
<evidence type="ECO:0000313" key="2">
    <source>
        <dbReference type="Proteomes" id="UP000886653"/>
    </source>
</evidence>
<organism evidence="1 2">
    <name type="scientific">Cronartium quercuum f. sp. fusiforme G11</name>
    <dbReference type="NCBI Taxonomy" id="708437"/>
    <lineage>
        <taxon>Eukaryota</taxon>
        <taxon>Fungi</taxon>
        <taxon>Dikarya</taxon>
        <taxon>Basidiomycota</taxon>
        <taxon>Pucciniomycotina</taxon>
        <taxon>Pucciniomycetes</taxon>
        <taxon>Pucciniales</taxon>
        <taxon>Coleosporiaceae</taxon>
        <taxon>Cronartium</taxon>
    </lineage>
</organism>
<comment type="caution">
    <text evidence="1">The sequence shown here is derived from an EMBL/GenBank/DDBJ whole genome shotgun (WGS) entry which is preliminary data.</text>
</comment>
<sequence>MPPCVKQPGYDPLPWGIKPDEDLNIDIQASKYPGWIPSCCSKKYFICVFVKPGVTLSPWKPGAGRILYRFELGNGTHVDLFWYWQGTIQYTATGGTVDFYPAHGNTFICVKGGMHVRTLQKGKPMLNIPGIPGSSEEFNCECEWAADRTSSSDDDLILYPK</sequence>
<reference evidence="1" key="1">
    <citation type="submission" date="2013-11" db="EMBL/GenBank/DDBJ databases">
        <title>Genome sequence of the fusiform rust pathogen reveals effectors for host alternation and coevolution with pine.</title>
        <authorList>
            <consortium name="DOE Joint Genome Institute"/>
            <person name="Smith K."/>
            <person name="Pendleton A."/>
            <person name="Kubisiak T."/>
            <person name="Anderson C."/>
            <person name="Salamov A."/>
            <person name="Aerts A."/>
            <person name="Riley R."/>
            <person name="Clum A."/>
            <person name="Lindquist E."/>
            <person name="Ence D."/>
            <person name="Campbell M."/>
            <person name="Kronenberg Z."/>
            <person name="Feau N."/>
            <person name="Dhillon B."/>
            <person name="Hamelin R."/>
            <person name="Burleigh J."/>
            <person name="Smith J."/>
            <person name="Yandell M."/>
            <person name="Nelson C."/>
            <person name="Grigoriev I."/>
            <person name="Davis J."/>
        </authorList>
    </citation>
    <scope>NUCLEOTIDE SEQUENCE</scope>
    <source>
        <strain evidence="1">G11</strain>
    </source>
</reference>
<dbReference type="OrthoDB" id="2500614at2759"/>
<accession>A0A9P6NM58</accession>
<dbReference type="Proteomes" id="UP000886653">
    <property type="component" value="Unassembled WGS sequence"/>
</dbReference>
<gene>
    <name evidence="1" type="ORF">CROQUDRAFT_44204</name>
</gene>
<dbReference type="AlphaFoldDB" id="A0A9P6NM58"/>
<evidence type="ECO:0000313" key="1">
    <source>
        <dbReference type="EMBL" id="KAG0146568.1"/>
    </source>
</evidence>